<protein>
    <submittedName>
        <fullName evidence="2">Uncharacterized protein</fullName>
    </submittedName>
</protein>
<accession>B4VRG4</accession>
<keyword evidence="1" id="KW-1133">Transmembrane helix</keyword>
<gene>
    <name evidence="2" type="ORF">MC7420_1470</name>
</gene>
<dbReference type="HOGENOM" id="CLU_3097687_0_0_3"/>
<keyword evidence="1" id="KW-0812">Transmembrane</keyword>
<sequence>MGARAGRIQHNTGDRTIEKTETIKIIDKTWLSSVVMIFTSLFGYAAFLFQV</sequence>
<name>B4VRG4_9CYAN</name>
<evidence type="ECO:0000256" key="1">
    <source>
        <dbReference type="SAM" id="Phobius"/>
    </source>
</evidence>
<dbReference type="EMBL" id="DS989849">
    <property type="protein sequence ID" value="EDX75552.1"/>
    <property type="molecule type" value="Genomic_DNA"/>
</dbReference>
<proteinExistence type="predicted"/>
<dbReference type="Proteomes" id="UP000003835">
    <property type="component" value="Unassembled WGS sequence"/>
</dbReference>
<keyword evidence="3" id="KW-1185">Reference proteome</keyword>
<evidence type="ECO:0000313" key="2">
    <source>
        <dbReference type="EMBL" id="EDX75552.1"/>
    </source>
</evidence>
<dbReference type="AlphaFoldDB" id="B4VRG4"/>
<reference evidence="2 3" key="1">
    <citation type="submission" date="2008-07" db="EMBL/GenBank/DDBJ databases">
        <authorList>
            <person name="Tandeau de Marsac N."/>
            <person name="Ferriera S."/>
            <person name="Johnson J."/>
            <person name="Kravitz S."/>
            <person name="Beeson K."/>
            <person name="Sutton G."/>
            <person name="Rogers Y.-H."/>
            <person name="Friedman R."/>
            <person name="Frazier M."/>
            <person name="Venter J.C."/>
        </authorList>
    </citation>
    <scope>NUCLEOTIDE SEQUENCE [LARGE SCALE GENOMIC DNA]</scope>
    <source>
        <strain evidence="2 3">PCC 7420</strain>
    </source>
</reference>
<evidence type="ECO:0000313" key="3">
    <source>
        <dbReference type="Proteomes" id="UP000003835"/>
    </source>
</evidence>
<organism evidence="2 3">
    <name type="scientific">Coleofasciculus chthonoplastes PCC 7420</name>
    <dbReference type="NCBI Taxonomy" id="118168"/>
    <lineage>
        <taxon>Bacteria</taxon>
        <taxon>Bacillati</taxon>
        <taxon>Cyanobacteriota</taxon>
        <taxon>Cyanophyceae</taxon>
        <taxon>Coleofasciculales</taxon>
        <taxon>Coleofasciculaceae</taxon>
        <taxon>Coleofasciculus</taxon>
    </lineage>
</organism>
<feature type="transmembrane region" description="Helical" evidence="1">
    <location>
        <begin position="29"/>
        <end position="49"/>
    </location>
</feature>
<keyword evidence="1" id="KW-0472">Membrane</keyword>